<evidence type="ECO:0000256" key="12">
    <source>
        <dbReference type="ARBA" id="ARBA00032877"/>
    </source>
</evidence>
<evidence type="ECO:0000256" key="6">
    <source>
        <dbReference type="ARBA" id="ARBA00023029"/>
    </source>
</evidence>
<comment type="caution">
    <text evidence="16">The sequence shown here is derived from an EMBL/GenBank/DDBJ whole genome shotgun (WGS) entry which is preliminary data.</text>
</comment>
<keyword evidence="5" id="KW-0460">Magnesium</keyword>
<protein>
    <recommendedName>
        <fullName evidence="3">DNA topoisomerase</fullName>
        <ecNumber evidence="3">5.6.2.1</ecNumber>
    </recommendedName>
    <alternativeName>
        <fullName evidence="12">Omega-protein</fullName>
    </alternativeName>
    <alternativeName>
        <fullName evidence="11">Relaxing enzyme</fullName>
    </alternativeName>
    <alternativeName>
        <fullName evidence="9">Swivelase</fullName>
    </alternativeName>
    <alternativeName>
        <fullName evidence="10">Untwisting enzyme</fullName>
    </alternativeName>
</protein>
<dbReference type="SMART" id="SM00493">
    <property type="entry name" value="TOPRIM"/>
    <property type="match status" value="1"/>
</dbReference>
<dbReference type="InterPro" id="IPR003601">
    <property type="entry name" value="Topo_IA_2"/>
</dbReference>
<dbReference type="InterPro" id="IPR013824">
    <property type="entry name" value="Topo_IA_cen_sub1"/>
</dbReference>
<feature type="domain" description="Toprim" evidence="14">
    <location>
        <begin position="1"/>
        <end position="134"/>
    </location>
</feature>
<dbReference type="InterPro" id="IPR034144">
    <property type="entry name" value="TOPRIM_TopoIII"/>
</dbReference>
<evidence type="ECO:0000259" key="14">
    <source>
        <dbReference type="PROSITE" id="PS50880"/>
    </source>
</evidence>
<dbReference type="SMART" id="SM00437">
    <property type="entry name" value="TOP1Ac"/>
    <property type="match status" value="1"/>
</dbReference>
<dbReference type="PRINTS" id="PR00417">
    <property type="entry name" value="PRTPISMRASEI"/>
</dbReference>
<dbReference type="Gene3D" id="2.70.20.10">
    <property type="entry name" value="Topoisomerase I, domain 3"/>
    <property type="match status" value="1"/>
</dbReference>
<dbReference type="GO" id="GO:0046872">
    <property type="term" value="F:metal ion binding"/>
    <property type="evidence" value="ECO:0007669"/>
    <property type="project" value="UniProtKB-KW"/>
</dbReference>
<dbReference type="Pfam" id="PF01131">
    <property type="entry name" value="Topoisom_bac"/>
    <property type="match status" value="1"/>
</dbReference>
<evidence type="ECO:0000256" key="8">
    <source>
        <dbReference type="ARBA" id="ARBA00023235"/>
    </source>
</evidence>
<keyword evidence="7" id="KW-0238">DNA-binding</keyword>
<dbReference type="InterPro" id="IPR023406">
    <property type="entry name" value="Topo_IA_AS"/>
</dbReference>
<dbReference type="GO" id="GO:0006281">
    <property type="term" value="P:DNA repair"/>
    <property type="evidence" value="ECO:0007669"/>
    <property type="project" value="TreeGrafter"/>
</dbReference>
<dbReference type="SUPFAM" id="SSF56712">
    <property type="entry name" value="Prokaryotic type I DNA topoisomerase"/>
    <property type="match status" value="1"/>
</dbReference>
<evidence type="ECO:0000259" key="15">
    <source>
        <dbReference type="PROSITE" id="PS52039"/>
    </source>
</evidence>
<comment type="catalytic activity">
    <reaction evidence="1">
        <text>ATP-independent breakage of single-stranded DNA, followed by passage and rejoining.</text>
        <dbReference type="EC" id="5.6.2.1"/>
    </reaction>
</comment>
<keyword evidence="17" id="KW-1185">Reference proteome</keyword>
<dbReference type="GO" id="GO:0043597">
    <property type="term" value="C:cytoplasmic replication fork"/>
    <property type="evidence" value="ECO:0007669"/>
    <property type="project" value="TreeGrafter"/>
</dbReference>
<dbReference type="InterPro" id="IPR013825">
    <property type="entry name" value="Topo_IA_cen_sub2"/>
</dbReference>
<sequence>MKLVLAEKPSVGAELARVLGAKQKHHGYFEGNGYLVTWSLGHLLTLKMPEQYHPEWKEWSFETLPMIPERLETTPLKQTRSQLAVVKSLAKRSDIDMAVIATDAGREGELVARYIFNYLQFKKPIKRLWISSQTDQAIREGFAKLKPAKEYDDLYQAALARAEADWLVGLNVSRALTIKYDDSLSAGRVQTPTLAFVAKREQQINAFKPETYYQVSVATDRGEAKLDQKLSADAAQALVSQLDQQSLTVTAIKTKAHKELPPLPYDLNELQQVANQKFGYSPKQTLNYLQNLYEREKLVTYPRTDSKYLTTDLKGSLTARLAAMSPYRPEARSFSSQQPANNVFNNAKVGDHYGLIPTEQVLNASKLDQDELRIYRLIADRFLDLFKPAYQATTYTVTLTAGKQSLTLRETAVVDPGFKDVAKSDVTPLKVGEKLTGHANRTAKKTTPKPRLNEATLLGKMDQFGLGTPATRADIIEKLQSSELMRKQGRDLLMTPKGNQLLKLVNSRLVTPDLTAKWEASLKQIESGQLKRQTFMQDIKQETTALVAEIKRSTATYQDHSLTQKHCPVCDSLLKEKQTKQGVLLICTNPSCNYKRYRDPKVTNHRCSQCHKKMVILTGAKGDYFKCLNCGNTEAMTEAKGKSKRVNKREERKLIDRYSKPDEEAESPLAAALKAAMKNQ</sequence>
<dbReference type="InterPro" id="IPR013497">
    <property type="entry name" value="Topo_IA_cen"/>
</dbReference>
<reference evidence="16 17" key="1">
    <citation type="journal article" date="2015" name="Genome Announc.">
        <title>Expanding the biotechnology potential of lactobacilli through comparative genomics of 213 strains and associated genera.</title>
        <authorList>
            <person name="Sun Z."/>
            <person name="Harris H.M."/>
            <person name="McCann A."/>
            <person name="Guo C."/>
            <person name="Argimon S."/>
            <person name="Zhang W."/>
            <person name="Yang X."/>
            <person name="Jeffery I.B."/>
            <person name="Cooney J.C."/>
            <person name="Kagawa T.F."/>
            <person name="Liu W."/>
            <person name="Song Y."/>
            <person name="Salvetti E."/>
            <person name="Wrobel A."/>
            <person name="Rasinkangas P."/>
            <person name="Parkhill J."/>
            <person name="Rea M.C."/>
            <person name="O'Sullivan O."/>
            <person name="Ritari J."/>
            <person name="Douillard F.P."/>
            <person name="Paul Ross R."/>
            <person name="Yang R."/>
            <person name="Briner A.E."/>
            <person name="Felis G.E."/>
            <person name="de Vos W.M."/>
            <person name="Barrangou R."/>
            <person name="Klaenhammer T.R."/>
            <person name="Caufield P.W."/>
            <person name="Cui Y."/>
            <person name="Zhang H."/>
            <person name="O'Toole P.W."/>
        </authorList>
    </citation>
    <scope>NUCLEOTIDE SEQUENCE [LARGE SCALE GENOMIC DNA]</scope>
    <source>
        <strain evidence="16 17">DSM 24301</strain>
    </source>
</reference>
<comment type="similarity">
    <text evidence="2">Belongs to the type IA topoisomerase family.</text>
</comment>
<dbReference type="NCBIfam" id="NF005829">
    <property type="entry name" value="PRK07726.1"/>
    <property type="match status" value="1"/>
</dbReference>
<evidence type="ECO:0000313" key="16">
    <source>
        <dbReference type="EMBL" id="KRO16778.1"/>
    </source>
</evidence>
<evidence type="ECO:0000256" key="13">
    <source>
        <dbReference type="SAM" id="MobiDB-lite"/>
    </source>
</evidence>
<dbReference type="GO" id="GO:0006310">
    <property type="term" value="P:DNA recombination"/>
    <property type="evidence" value="ECO:0007669"/>
    <property type="project" value="TreeGrafter"/>
</dbReference>
<dbReference type="AlphaFoldDB" id="A0A0R2N187"/>
<evidence type="ECO:0000256" key="7">
    <source>
        <dbReference type="ARBA" id="ARBA00023125"/>
    </source>
</evidence>
<dbReference type="PANTHER" id="PTHR11390">
    <property type="entry name" value="PROKARYOTIC DNA TOPOISOMERASE"/>
    <property type="match status" value="1"/>
</dbReference>
<dbReference type="GO" id="GO:0003917">
    <property type="term" value="F:DNA topoisomerase type I (single strand cut, ATP-independent) activity"/>
    <property type="evidence" value="ECO:0007669"/>
    <property type="project" value="UniProtKB-EC"/>
</dbReference>
<gene>
    <name evidence="16" type="ORF">IV56_GL000767</name>
</gene>
<evidence type="ECO:0000256" key="4">
    <source>
        <dbReference type="ARBA" id="ARBA00022723"/>
    </source>
</evidence>
<dbReference type="SMART" id="SM00436">
    <property type="entry name" value="TOP1Bc"/>
    <property type="match status" value="1"/>
</dbReference>
<feature type="domain" description="Topo IA-type catalytic" evidence="15">
    <location>
        <begin position="151"/>
        <end position="547"/>
    </location>
</feature>
<dbReference type="Gene3D" id="1.10.290.10">
    <property type="entry name" value="Topoisomerase I, domain 4"/>
    <property type="match status" value="1"/>
</dbReference>
<dbReference type="Gene3D" id="1.10.460.10">
    <property type="entry name" value="Topoisomerase I, domain 2"/>
    <property type="match status" value="1"/>
</dbReference>
<keyword evidence="6" id="KW-0799">Topoisomerase</keyword>
<evidence type="ECO:0000256" key="5">
    <source>
        <dbReference type="ARBA" id="ARBA00022842"/>
    </source>
</evidence>
<dbReference type="PATRIC" id="fig|1293598.4.peg.815"/>
<dbReference type="STRING" id="1293598.IV56_GL000767"/>
<dbReference type="CDD" id="cd00186">
    <property type="entry name" value="TOP1Ac"/>
    <property type="match status" value="1"/>
</dbReference>
<dbReference type="InterPro" id="IPR003602">
    <property type="entry name" value="Topo_IA_DNA-bd_dom"/>
</dbReference>
<evidence type="ECO:0000256" key="9">
    <source>
        <dbReference type="ARBA" id="ARBA00030003"/>
    </source>
</evidence>
<dbReference type="RefSeq" id="WP_056992874.1">
    <property type="nucleotide sequence ID" value="NZ_JQCE01000032.1"/>
</dbReference>
<keyword evidence="8 16" id="KW-0413">Isomerase</keyword>
<dbReference type="InterPro" id="IPR013826">
    <property type="entry name" value="Topo_IA_cen_sub3"/>
</dbReference>
<dbReference type="InterPro" id="IPR005738">
    <property type="entry name" value="TopoIII"/>
</dbReference>
<dbReference type="InterPro" id="IPR000380">
    <property type="entry name" value="Topo_IA"/>
</dbReference>
<name>A0A0R2N187_9LACO</name>
<dbReference type="Gene3D" id="3.40.50.140">
    <property type="match status" value="1"/>
</dbReference>
<dbReference type="InterPro" id="IPR023405">
    <property type="entry name" value="Topo_IA_core_domain"/>
</dbReference>
<evidence type="ECO:0000256" key="11">
    <source>
        <dbReference type="ARBA" id="ARBA00032235"/>
    </source>
</evidence>
<dbReference type="PROSITE" id="PS52039">
    <property type="entry name" value="TOPO_IA_2"/>
    <property type="match status" value="1"/>
</dbReference>
<dbReference type="GO" id="GO:0006265">
    <property type="term" value="P:DNA topological change"/>
    <property type="evidence" value="ECO:0007669"/>
    <property type="project" value="InterPro"/>
</dbReference>
<accession>A0A0R2N187</accession>
<dbReference type="NCBIfam" id="TIGR01056">
    <property type="entry name" value="topB"/>
    <property type="match status" value="1"/>
</dbReference>
<dbReference type="Proteomes" id="UP000050969">
    <property type="component" value="Unassembled WGS sequence"/>
</dbReference>
<dbReference type="Pfam" id="PF01751">
    <property type="entry name" value="Toprim"/>
    <property type="match status" value="1"/>
</dbReference>
<dbReference type="PANTHER" id="PTHR11390:SF21">
    <property type="entry name" value="DNA TOPOISOMERASE 3-ALPHA"/>
    <property type="match status" value="1"/>
</dbReference>
<evidence type="ECO:0000256" key="3">
    <source>
        <dbReference type="ARBA" id="ARBA00012891"/>
    </source>
</evidence>
<evidence type="ECO:0000256" key="1">
    <source>
        <dbReference type="ARBA" id="ARBA00000213"/>
    </source>
</evidence>
<evidence type="ECO:0000256" key="2">
    <source>
        <dbReference type="ARBA" id="ARBA00009446"/>
    </source>
</evidence>
<dbReference type="EC" id="5.6.2.1" evidence="3"/>
<dbReference type="InterPro" id="IPR006171">
    <property type="entry name" value="TOPRIM_dom"/>
</dbReference>
<proteinExistence type="inferred from homology"/>
<feature type="region of interest" description="Disordered" evidence="13">
    <location>
        <begin position="640"/>
        <end position="667"/>
    </location>
</feature>
<evidence type="ECO:0000313" key="17">
    <source>
        <dbReference type="Proteomes" id="UP000050969"/>
    </source>
</evidence>
<feature type="compositionally biased region" description="Basic and acidic residues" evidence="13">
    <location>
        <begin position="648"/>
        <end position="662"/>
    </location>
</feature>
<dbReference type="PROSITE" id="PS50880">
    <property type="entry name" value="TOPRIM"/>
    <property type="match status" value="1"/>
</dbReference>
<organism evidence="16 17">
    <name type="scientific">Lacticaseibacillus saniviri JCM 17471 = DSM 24301</name>
    <dbReference type="NCBI Taxonomy" id="1293598"/>
    <lineage>
        <taxon>Bacteria</taxon>
        <taxon>Bacillati</taxon>
        <taxon>Bacillota</taxon>
        <taxon>Bacilli</taxon>
        <taxon>Lactobacillales</taxon>
        <taxon>Lactobacillaceae</taxon>
        <taxon>Lacticaseibacillus</taxon>
    </lineage>
</organism>
<dbReference type="GO" id="GO:0003677">
    <property type="term" value="F:DNA binding"/>
    <property type="evidence" value="ECO:0007669"/>
    <property type="project" value="UniProtKB-KW"/>
</dbReference>
<evidence type="ECO:0000256" key="10">
    <source>
        <dbReference type="ARBA" id="ARBA00031985"/>
    </source>
</evidence>
<dbReference type="CDD" id="cd03362">
    <property type="entry name" value="TOPRIM_TopoIA_TopoIII"/>
    <property type="match status" value="1"/>
</dbReference>
<keyword evidence="4" id="KW-0479">Metal-binding</keyword>
<dbReference type="PROSITE" id="PS00396">
    <property type="entry name" value="TOPO_IA_1"/>
    <property type="match status" value="1"/>
</dbReference>
<dbReference type="EMBL" id="JQCE01000032">
    <property type="protein sequence ID" value="KRO16778.1"/>
    <property type="molecule type" value="Genomic_DNA"/>
</dbReference>